<evidence type="ECO:0000313" key="2">
    <source>
        <dbReference type="Proteomes" id="UP001347174"/>
    </source>
</evidence>
<dbReference type="EMBL" id="CP129946">
    <property type="protein sequence ID" value="WWA74015.1"/>
    <property type="molecule type" value="Genomic_DNA"/>
</dbReference>
<evidence type="ECO:0000313" key="1">
    <source>
        <dbReference type="EMBL" id="WWA74015.1"/>
    </source>
</evidence>
<dbReference type="RefSeq" id="WP_338474837.1">
    <property type="nucleotide sequence ID" value="NZ_CP129946.1"/>
</dbReference>
<sequence>MLNENKINLYFKMLSKGKSDIASRNTMKFMCRGFKLALGQNEVDASVPITAAFDKAYRYWVDQVGRAEELKSARIACWDFLEGKGRGFHIEDKEDAITRAVLCLLHPAEIADNEFRQQCFEWFFQMVNRVEDFQPLFDHVFNEMKKELSRKNKADRDGFAP</sequence>
<accession>A0ABZ2D7K4</accession>
<protein>
    <submittedName>
        <fullName evidence="1">Uncharacterized protein</fullName>
    </submittedName>
</protein>
<organism evidence="1 2">
    <name type="scientific">Pseudomonas khavaziana</name>
    <dbReference type="NCBI Taxonomy" id="2842351"/>
    <lineage>
        <taxon>Bacteria</taxon>
        <taxon>Pseudomonadati</taxon>
        <taxon>Pseudomonadota</taxon>
        <taxon>Gammaproteobacteria</taxon>
        <taxon>Pseudomonadales</taxon>
        <taxon>Pseudomonadaceae</taxon>
        <taxon>Pseudomonas</taxon>
    </lineage>
</organism>
<dbReference type="Proteomes" id="UP001347174">
    <property type="component" value="Chromosome"/>
</dbReference>
<gene>
    <name evidence="1" type="ORF">QYQ93_14250</name>
</gene>
<proteinExistence type="predicted"/>
<reference evidence="1 2" key="1">
    <citation type="submission" date="2023-07" db="EMBL/GenBank/DDBJ databases">
        <title>Plant endophyte Pseudomonas khavaziana can be used to control wheat stem rot.</title>
        <authorList>
            <person name="Guo S."/>
            <person name="Shen X."/>
        </authorList>
    </citation>
    <scope>NUCLEOTIDE SEQUENCE [LARGE SCALE GENOMIC DNA]</scope>
    <source>
        <strain evidence="1 2">SR9</strain>
    </source>
</reference>
<keyword evidence="2" id="KW-1185">Reference proteome</keyword>
<name>A0ABZ2D7K4_9PSED</name>